<evidence type="ECO:0000256" key="1">
    <source>
        <dbReference type="SAM" id="MobiDB-lite"/>
    </source>
</evidence>
<dbReference type="EMBL" id="KV417580">
    <property type="protein sequence ID" value="KZP17628.1"/>
    <property type="molecule type" value="Genomic_DNA"/>
</dbReference>
<feature type="compositionally biased region" description="Basic residues" evidence="1">
    <location>
        <begin position="105"/>
        <end position="119"/>
    </location>
</feature>
<protein>
    <submittedName>
        <fullName evidence="2">Uncharacterized protein</fullName>
    </submittedName>
</protein>
<keyword evidence="4" id="KW-1185">Reference proteome</keyword>
<accession>A0A167TVJ5</accession>
<feature type="region of interest" description="Disordered" evidence="1">
    <location>
        <begin position="105"/>
        <end position="125"/>
    </location>
</feature>
<name>A0A167TVJ5_9AGAM</name>
<reference evidence="2 4" key="1">
    <citation type="journal article" date="2016" name="Mol. Biol. Evol.">
        <title>Comparative Genomics of Early-Diverging Mushroom-Forming Fungi Provides Insights into the Origins of Lignocellulose Decay Capabilities.</title>
        <authorList>
            <person name="Nagy L.G."/>
            <person name="Riley R."/>
            <person name="Tritt A."/>
            <person name="Adam C."/>
            <person name="Daum C."/>
            <person name="Floudas D."/>
            <person name="Sun H."/>
            <person name="Yadav J.S."/>
            <person name="Pangilinan J."/>
            <person name="Larsson K.H."/>
            <person name="Matsuura K."/>
            <person name="Barry K."/>
            <person name="Labutti K."/>
            <person name="Kuo R."/>
            <person name="Ohm R.A."/>
            <person name="Bhattacharya S.S."/>
            <person name="Shirouzu T."/>
            <person name="Yoshinaga Y."/>
            <person name="Martin F.M."/>
            <person name="Grigoriev I.V."/>
            <person name="Hibbett D.S."/>
        </authorList>
    </citation>
    <scope>NUCLEOTIDE SEQUENCE [LARGE SCALE GENOMIC DNA]</scope>
    <source>
        <strain evidence="2 4">CBS 109695</strain>
    </source>
</reference>
<evidence type="ECO:0000313" key="2">
    <source>
        <dbReference type="EMBL" id="KZP03326.1"/>
    </source>
</evidence>
<evidence type="ECO:0000313" key="4">
    <source>
        <dbReference type="Proteomes" id="UP000076532"/>
    </source>
</evidence>
<dbReference type="EMBL" id="KV418100">
    <property type="protein sequence ID" value="KZP03326.1"/>
    <property type="molecule type" value="Genomic_DNA"/>
</dbReference>
<proteinExistence type="predicted"/>
<gene>
    <name evidence="3" type="ORF">FIBSPDRAFT_22385</name>
    <name evidence="2" type="ORF">FIBSPDRAFT_489741</name>
</gene>
<sequence length="146" mass="16540">MSSFLLHLGQRYLSLRAHKAIDGDTLYPRRHMMVVHRKTQGLTTAHNCKLCATPTRSWPSQGPRVAVCTCSSVLPSCLLFECKPHRSSRPSAIGWHMGGRRRMTFRKHSPGSMQTRRRWQSAPPSSVESSVYETILSEQKSVARHV</sequence>
<dbReference type="AlphaFoldDB" id="A0A167TVJ5"/>
<dbReference type="Proteomes" id="UP000076532">
    <property type="component" value="Unassembled WGS sequence"/>
</dbReference>
<evidence type="ECO:0000313" key="3">
    <source>
        <dbReference type="EMBL" id="KZP17628.1"/>
    </source>
</evidence>
<organism evidence="2 4">
    <name type="scientific">Athelia psychrophila</name>
    <dbReference type="NCBI Taxonomy" id="1759441"/>
    <lineage>
        <taxon>Eukaryota</taxon>
        <taxon>Fungi</taxon>
        <taxon>Dikarya</taxon>
        <taxon>Basidiomycota</taxon>
        <taxon>Agaricomycotina</taxon>
        <taxon>Agaricomycetes</taxon>
        <taxon>Agaricomycetidae</taxon>
        <taxon>Atheliales</taxon>
        <taxon>Atheliaceae</taxon>
        <taxon>Athelia</taxon>
    </lineage>
</organism>